<keyword evidence="1" id="KW-0472">Membrane</keyword>
<evidence type="ECO:0000256" key="1">
    <source>
        <dbReference type="SAM" id="Phobius"/>
    </source>
</evidence>
<evidence type="ECO:0008006" key="4">
    <source>
        <dbReference type="Google" id="ProtNLM"/>
    </source>
</evidence>
<keyword evidence="1" id="KW-1133">Transmembrane helix</keyword>
<dbReference type="SMART" id="SM00786">
    <property type="entry name" value="SHR3_chaperone"/>
    <property type="match status" value="1"/>
</dbReference>
<name>A0A0H2SBF4_9AGAM</name>
<dbReference type="OrthoDB" id="5229808at2759"/>
<dbReference type="InterPro" id="IPR013248">
    <property type="entry name" value="Psh3/Shr3"/>
</dbReference>
<feature type="transmembrane region" description="Helical" evidence="1">
    <location>
        <begin position="128"/>
        <end position="148"/>
    </location>
</feature>
<proteinExistence type="predicted"/>
<dbReference type="EMBL" id="KQ085889">
    <property type="protein sequence ID" value="KLO19048.1"/>
    <property type="molecule type" value="Genomic_DNA"/>
</dbReference>
<dbReference type="GO" id="GO:0006888">
    <property type="term" value="P:endoplasmic reticulum to Golgi vesicle-mediated transport"/>
    <property type="evidence" value="ECO:0007669"/>
    <property type="project" value="TreeGrafter"/>
</dbReference>
<dbReference type="Pfam" id="PF08229">
    <property type="entry name" value="SHR3_chaperone"/>
    <property type="match status" value="1"/>
</dbReference>
<dbReference type="STRING" id="27342.A0A0H2SBF4"/>
<evidence type="ECO:0000313" key="2">
    <source>
        <dbReference type="EMBL" id="KLO19048.1"/>
    </source>
</evidence>
<keyword evidence="3" id="KW-1185">Reference proteome</keyword>
<feature type="transmembrane region" description="Helical" evidence="1">
    <location>
        <begin position="6"/>
        <end position="25"/>
    </location>
</feature>
<dbReference type="PANTHER" id="PTHR28228:SF1">
    <property type="entry name" value="SECRETORY COMPONENT PROTEIN SHR3"/>
    <property type="match status" value="1"/>
</dbReference>
<dbReference type="InParanoid" id="A0A0H2SBF4"/>
<dbReference type="GO" id="GO:0005789">
    <property type="term" value="C:endoplasmic reticulum membrane"/>
    <property type="evidence" value="ECO:0007669"/>
    <property type="project" value="TreeGrafter"/>
</dbReference>
<dbReference type="GO" id="GO:0051082">
    <property type="term" value="F:unfolded protein binding"/>
    <property type="evidence" value="ECO:0007669"/>
    <property type="project" value="TreeGrafter"/>
</dbReference>
<keyword evidence="1" id="KW-0812">Transmembrane</keyword>
<reference evidence="2 3" key="1">
    <citation type="submission" date="2015-04" db="EMBL/GenBank/DDBJ databases">
        <title>Complete genome sequence of Schizopora paradoxa KUC8140, a cosmopolitan wood degrader in East Asia.</title>
        <authorList>
            <consortium name="DOE Joint Genome Institute"/>
            <person name="Min B."/>
            <person name="Park H."/>
            <person name="Jang Y."/>
            <person name="Kim J.-J."/>
            <person name="Kim K.H."/>
            <person name="Pangilinan J."/>
            <person name="Lipzen A."/>
            <person name="Riley R."/>
            <person name="Grigoriev I.V."/>
            <person name="Spatafora J.W."/>
            <person name="Choi I.-G."/>
        </authorList>
    </citation>
    <scope>NUCLEOTIDE SEQUENCE [LARGE SCALE GENOMIC DNA]</scope>
    <source>
        <strain evidence="2 3">KUC8140</strain>
    </source>
</reference>
<gene>
    <name evidence="2" type="ORF">SCHPADRAFT_865628</name>
</gene>
<sequence>MGFTQAAVLSSACFVLGILFVCFTVDHKLLFTAYTDQSIEDGFLFYTTFYNAPPAIRTLLHSMVGVGLAGLIGKLHTWTESAMFFDGSSLAAYIFAVALYLSVTIPSLRTIVNPLEGVDTREDRIEAMRILAAGNVIIMLLLGGMLLLQGGQEYARRVEERELAKTSAKASDTMPSAEKKEQ</sequence>
<accession>A0A0H2SBF4</accession>
<feature type="transmembrane region" description="Helical" evidence="1">
    <location>
        <begin position="90"/>
        <end position="108"/>
    </location>
</feature>
<dbReference type="PANTHER" id="PTHR28228">
    <property type="entry name" value="SECRETORY COMPONENT PROTEIN SHR3"/>
    <property type="match status" value="1"/>
</dbReference>
<dbReference type="Proteomes" id="UP000053477">
    <property type="component" value="Unassembled WGS sequence"/>
</dbReference>
<organism evidence="2 3">
    <name type="scientific">Schizopora paradoxa</name>
    <dbReference type="NCBI Taxonomy" id="27342"/>
    <lineage>
        <taxon>Eukaryota</taxon>
        <taxon>Fungi</taxon>
        <taxon>Dikarya</taxon>
        <taxon>Basidiomycota</taxon>
        <taxon>Agaricomycotina</taxon>
        <taxon>Agaricomycetes</taxon>
        <taxon>Hymenochaetales</taxon>
        <taxon>Schizoporaceae</taxon>
        <taxon>Schizopora</taxon>
    </lineage>
</organism>
<evidence type="ECO:0000313" key="3">
    <source>
        <dbReference type="Proteomes" id="UP000053477"/>
    </source>
</evidence>
<protein>
    <recommendedName>
        <fullName evidence="4">Shr3 amino acid permease chaperone</fullName>
    </recommendedName>
</protein>
<dbReference type="AlphaFoldDB" id="A0A0H2SBF4"/>